<name>A0ABX2B4V6_9BACT</name>
<gene>
    <name evidence="1" type="ORF">HPS54_08260</name>
</gene>
<proteinExistence type="predicted"/>
<reference evidence="1 2" key="1">
    <citation type="submission" date="2020-05" db="EMBL/GenBank/DDBJ databases">
        <title>Distinct polysaccharide utilization as determinants for interspecies competition between intestinal Prevotella spp.</title>
        <authorList>
            <person name="Galvez E.J.C."/>
            <person name="Iljazovic A."/>
            <person name="Strowig T."/>
        </authorList>
    </citation>
    <scope>NUCLEOTIDE SEQUENCE [LARGE SCALE GENOMIC DNA]</scope>
    <source>
        <strain evidence="1 2">PCHR</strain>
    </source>
</reference>
<dbReference type="Proteomes" id="UP000820977">
    <property type="component" value="Unassembled WGS sequence"/>
</dbReference>
<dbReference type="EMBL" id="JABKKJ010000012">
    <property type="protein sequence ID" value="NPE25503.1"/>
    <property type="molecule type" value="Genomic_DNA"/>
</dbReference>
<evidence type="ECO:0000313" key="2">
    <source>
        <dbReference type="Proteomes" id="UP000820977"/>
    </source>
</evidence>
<keyword evidence="2" id="KW-1185">Reference proteome</keyword>
<protein>
    <recommendedName>
        <fullName evidence="3">Lipoprotein</fullName>
    </recommendedName>
</protein>
<evidence type="ECO:0000313" key="1">
    <source>
        <dbReference type="EMBL" id="NPE25503.1"/>
    </source>
</evidence>
<sequence length="159" mass="18638">MSINKDKRKLLGCILIIICLLPSCIPIIHTRHDERFKNCTNDTLFIGASNYDHIDSVKLLVNPEYAPLPIYYIDTVDISLWKGEFAGCDSFVYPDSMCSINADYLFTNSDTCYFFLVRWKDAKRCSWDEIRSQKIFRKWIVVRNADGKFDRNIKYMNPN</sequence>
<evidence type="ECO:0008006" key="3">
    <source>
        <dbReference type="Google" id="ProtNLM"/>
    </source>
</evidence>
<comment type="caution">
    <text evidence="1">The sequence shown here is derived from an EMBL/GenBank/DDBJ whole genome shotgun (WGS) entry which is preliminary data.</text>
</comment>
<organism evidence="1 2">
    <name type="scientific">Xylanibacter caecicola</name>
    <dbReference type="NCBI Taxonomy" id="2736294"/>
    <lineage>
        <taxon>Bacteria</taxon>
        <taxon>Pseudomonadati</taxon>
        <taxon>Bacteroidota</taxon>
        <taxon>Bacteroidia</taxon>
        <taxon>Bacteroidales</taxon>
        <taxon>Prevotellaceae</taxon>
        <taxon>Xylanibacter</taxon>
    </lineage>
</organism>
<accession>A0ABX2B4V6</accession>